<dbReference type="Gene3D" id="2.30.110.20">
    <property type="entry name" value="Hcp1-like"/>
    <property type="match status" value="1"/>
</dbReference>
<name>A0A1U7CTD3_9BACT</name>
<dbReference type="Pfam" id="PF05638">
    <property type="entry name" value="T6SS_HCP"/>
    <property type="match status" value="1"/>
</dbReference>
<dbReference type="PANTHER" id="PTHR36152:SF5">
    <property type="entry name" value="PROTEIN HCP1"/>
    <property type="match status" value="1"/>
</dbReference>
<reference evidence="2" key="1">
    <citation type="submission" date="2016-12" db="EMBL/GenBank/DDBJ databases">
        <title>Comparative genomics of four Isosphaeraceae planctomycetes: a common pool of plasmids and glycoside hydrolase genes.</title>
        <authorList>
            <person name="Ivanova A."/>
        </authorList>
    </citation>
    <scope>NUCLEOTIDE SEQUENCE [LARGE SCALE GENOMIC DNA]</scope>
    <source>
        <strain evidence="2">PX4</strain>
    </source>
</reference>
<dbReference type="InterPro" id="IPR036624">
    <property type="entry name" value="Hcp1-lik_sf"/>
</dbReference>
<proteinExistence type="predicted"/>
<keyword evidence="2" id="KW-1185">Reference proteome</keyword>
<dbReference type="NCBIfam" id="TIGR03344">
    <property type="entry name" value="VI_effect_Hcp1"/>
    <property type="match status" value="1"/>
</dbReference>
<dbReference type="SUPFAM" id="SSF141452">
    <property type="entry name" value="Hcp1-like"/>
    <property type="match status" value="1"/>
</dbReference>
<sequence length="161" mass="17433">MAVDYFLKIDGVDGESTDSKHKGEIDVQSWSWGETNSGDAAHRGGMGAGKVSMQDFHFVMSVNKSTPKLMQHCASGEHIKKAVLTCRKAGKEQQEYLKVTLSDLVISSFQTGGSSGDHAVPVDQVSLNFSKIEFEYKEQKADGTLGGSVKGGYNVKENKIV</sequence>
<evidence type="ECO:0008006" key="3">
    <source>
        <dbReference type="Google" id="ProtNLM"/>
    </source>
</evidence>
<organism evidence="1 2">
    <name type="scientific">Paludisphaera borealis</name>
    <dbReference type="NCBI Taxonomy" id="1387353"/>
    <lineage>
        <taxon>Bacteria</taxon>
        <taxon>Pseudomonadati</taxon>
        <taxon>Planctomycetota</taxon>
        <taxon>Planctomycetia</taxon>
        <taxon>Isosphaerales</taxon>
        <taxon>Isosphaeraceae</taxon>
        <taxon>Paludisphaera</taxon>
    </lineage>
</organism>
<dbReference type="Proteomes" id="UP000186309">
    <property type="component" value="Chromosome"/>
</dbReference>
<dbReference type="InterPro" id="IPR008514">
    <property type="entry name" value="T6SS_Hcp"/>
</dbReference>
<protein>
    <recommendedName>
        <fullName evidence="3">Major exported protein</fullName>
    </recommendedName>
</protein>
<dbReference type="OrthoDB" id="4865570at2"/>
<dbReference type="RefSeq" id="WP_076348117.1">
    <property type="nucleotide sequence ID" value="NZ_CP019082.1"/>
</dbReference>
<dbReference type="STRING" id="1387353.BSF38_03745"/>
<evidence type="ECO:0000313" key="2">
    <source>
        <dbReference type="Proteomes" id="UP000186309"/>
    </source>
</evidence>
<dbReference type="AlphaFoldDB" id="A0A1U7CTD3"/>
<dbReference type="PANTHER" id="PTHR36152">
    <property type="entry name" value="CYTOPLASMIC PROTEIN-RELATED"/>
    <property type="match status" value="1"/>
</dbReference>
<accession>A0A1U7CTD3</accession>
<dbReference type="KEGG" id="pbor:BSF38_03745"/>
<dbReference type="EMBL" id="CP019082">
    <property type="protein sequence ID" value="APW62210.1"/>
    <property type="molecule type" value="Genomic_DNA"/>
</dbReference>
<evidence type="ECO:0000313" key="1">
    <source>
        <dbReference type="EMBL" id="APW62210.1"/>
    </source>
</evidence>
<dbReference type="InterPro" id="IPR053165">
    <property type="entry name" value="HSI-I_assembly_Hcp1"/>
</dbReference>
<gene>
    <name evidence="1" type="ORF">BSF38_03745</name>
</gene>